<proteinExistence type="predicted"/>
<sequence length="82" mass="9469">MSSSRSAWCSTGRPRGAQHKGYRECKAVKAHFRRAMRRCGEQFMTELDHKLEYDSVHDGVSFWRTEEVASTSMGRCIEAVRK</sequence>
<dbReference type="Proteomes" id="UP000828390">
    <property type="component" value="Unassembled WGS sequence"/>
</dbReference>
<protein>
    <submittedName>
        <fullName evidence="2">Uncharacterized protein</fullName>
    </submittedName>
</protein>
<evidence type="ECO:0000313" key="3">
    <source>
        <dbReference type="Proteomes" id="UP000828390"/>
    </source>
</evidence>
<accession>A0A9D3Y8H7</accession>
<evidence type="ECO:0000313" key="2">
    <source>
        <dbReference type="EMBL" id="KAH3695202.1"/>
    </source>
</evidence>
<feature type="region of interest" description="Disordered" evidence="1">
    <location>
        <begin position="1"/>
        <end position="20"/>
    </location>
</feature>
<evidence type="ECO:0000256" key="1">
    <source>
        <dbReference type="SAM" id="MobiDB-lite"/>
    </source>
</evidence>
<reference evidence="2" key="1">
    <citation type="journal article" date="2019" name="bioRxiv">
        <title>The Genome of the Zebra Mussel, Dreissena polymorpha: A Resource for Invasive Species Research.</title>
        <authorList>
            <person name="McCartney M.A."/>
            <person name="Auch B."/>
            <person name="Kono T."/>
            <person name="Mallez S."/>
            <person name="Zhang Y."/>
            <person name="Obille A."/>
            <person name="Becker A."/>
            <person name="Abrahante J.E."/>
            <person name="Garbe J."/>
            <person name="Badalamenti J.P."/>
            <person name="Herman A."/>
            <person name="Mangelson H."/>
            <person name="Liachko I."/>
            <person name="Sullivan S."/>
            <person name="Sone E.D."/>
            <person name="Koren S."/>
            <person name="Silverstein K.A.T."/>
            <person name="Beckman K.B."/>
            <person name="Gohl D.M."/>
        </authorList>
    </citation>
    <scope>NUCLEOTIDE SEQUENCE</scope>
    <source>
        <strain evidence="2">Duluth1</strain>
        <tissue evidence="2">Whole animal</tissue>
    </source>
</reference>
<organism evidence="2 3">
    <name type="scientific">Dreissena polymorpha</name>
    <name type="common">Zebra mussel</name>
    <name type="synonym">Mytilus polymorpha</name>
    <dbReference type="NCBI Taxonomy" id="45954"/>
    <lineage>
        <taxon>Eukaryota</taxon>
        <taxon>Metazoa</taxon>
        <taxon>Spiralia</taxon>
        <taxon>Lophotrochozoa</taxon>
        <taxon>Mollusca</taxon>
        <taxon>Bivalvia</taxon>
        <taxon>Autobranchia</taxon>
        <taxon>Heteroconchia</taxon>
        <taxon>Euheterodonta</taxon>
        <taxon>Imparidentia</taxon>
        <taxon>Neoheterodontei</taxon>
        <taxon>Myida</taxon>
        <taxon>Dreissenoidea</taxon>
        <taxon>Dreissenidae</taxon>
        <taxon>Dreissena</taxon>
    </lineage>
</organism>
<dbReference type="AlphaFoldDB" id="A0A9D3Y8H7"/>
<dbReference type="EMBL" id="JAIWYP010000016">
    <property type="protein sequence ID" value="KAH3695202.1"/>
    <property type="molecule type" value="Genomic_DNA"/>
</dbReference>
<keyword evidence="3" id="KW-1185">Reference proteome</keyword>
<reference evidence="2" key="2">
    <citation type="submission" date="2020-11" db="EMBL/GenBank/DDBJ databases">
        <authorList>
            <person name="McCartney M.A."/>
            <person name="Auch B."/>
            <person name="Kono T."/>
            <person name="Mallez S."/>
            <person name="Becker A."/>
            <person name="Gohl D.M."/>
            <person name="Silverstein K.A.T."/>
            <person name="Koren S."/>
            <person name="Bechman K.B."/>
            <person name="Herman A."/>
            <person name="Abrahante J.E."/>
            <person name="Garbe J."/>
        </authorList>
    </citation>
    <scope>NUCLEOTIDE SEQUENCE</scope>
    <source>
        <strain evidence="2">Duluth1</strain>
        <tissue evidence="2">Whole animal</tissue>
    </source>
</reference>
<comment type="caution">
    <text evidence="2">The sequence shown here is derived from an EMBL/GenBank/DDBJ whole genome shotgun (WGS) entry which is preliminary data.</text>
</comment>
<name>A0A9D3Y8H7_DREPO</name>
<gene>
    <name evidence="2" type="ORF">DPMN_082658</name>
</gene>